<sequence length="1439" mass="160103">MNMMPTYMMGQGNGPYLPVQRQGPGGFMQGNFPPMQGQNSYHAIPGPPNYPPPAGQGNFGHYMQGHGPGTFMPPQGPGHFLPGQGPIDQSRLTEEVISDIKSQGLYDQFRRECVSDADMKPAYRNLKLRVESNVMSFLDDITFSADLNKIQLRELLRKHITDSKILDSGVERIVEQLVVSKINTVLGAKVEEVVYKHLGIENPTPAKPEAKPQKEQDKSKDKNLLPKDLKAVSSDSSNGHPSRNRSEINKKSTEIEKSPELASTRKAGSPHDADATENTMSTKVDGIGSDVSGLDSQDDSNSSSTKRYFVASERNTKMEISEVKNMSGTDDANINAEKGGKEKNDNNSAKRKSDSKTSNDKHKGHLERKDDKDKCKSHRHRQSGKSENKNKSVEKHVRKHSENRESSKTDGKERDKNIDKADQKPKENRDKSDSKSEKIDKPKEKPDKERPHKEKEHLIKDKKLPDKDKESSVKGKERPDKIKSSKEKSEKQREKSTKDTLKFEKHGEKSTKDKKKCDKEKSDKEKLSQKEMHPKSKSIDKDAQDRAGSSSIKHKSLSSSGKKDTNDNKNSAKEKSSSGKNKESSHKNKHSSTCPHKQHYLDKSKDRSRSSSTSKNKEKKSGGDLKSSGKVKETDNSKSDKKEGKKVTDDHYSLKDKMYDRRSTDRDSNDDSSKNNNFREDFLKSQKVNKEREVINSGCTDSTSEKVKQGKNSETEDTSTDLSYIVEKVEQEPINLNIKETEIMTITDNGTDSSNLSAPEQEQYHVEAEITNVREDSTNTITDNETDTSNLSAPEQEQQYRVELEITTQEDSTTTITDTGTDTSNLCALEQEQQYRAQLEIANVPEDSNITITDTGTDTSNLSAPEQEIMPIPDNGSDSSDLSALVMEIMSITHNGTDWSCLSAIETEMMAITDNTTDLSNLSAPESGMMAITDNTTDLSNLSAPESGMMAFTDNTTALSNLSAPETGVMPITDNTADLSNLSAPLMEVMPITDNTADLSNLSAPEMEVMPIMDNGTDSSNLSAPEMEVMPITDNTTDLSNLSAPEIEVMPITDNTADLSNLSAPEMEVMPITDNETDSSNLSAPETEIMPITDTGTDSSYFSASEAETSHSKDPFEEDITAEPDFQGFSKAEIDRSDEMAKRKMSKLTLDADDDDVVYYFEKPIESEAKLRKLNENIMREEKFIEESKWRLKAQFDSGMKGKTVKQAGPSGSNSKYVQVKFINFCSTFSRDLGFVNNLTNPMLIPIDDENNGTSSSYKDRELIGKKRKISETDNNNGFNRKDKRGKCIDFKFTILNLNSKVAKECKRVRFSGDENQDDTNICDVTPCNGGNKNEKSTEPTILQKSIDLASIIGKRQLVVKIRREVIEAPANDRLTLDPNKKAGTNGFKKPNGIPVRSRNAKRKVIRSANQRYAKEDLFKPRLDLGSSTSSRRRNSGPS</sequence>
<feature type="region of interest" description="Disordered" evidence="1">
    <location>
        <begin position="1377"/>
        <end position="1439"/>
    </location>
</feature>
<feature type="compositionally biased region" description="Basic and acidic residues" evidence="1">
    <location>
        <begin position="561"/>
        <end position="586"/>
    </location>
</feature>
<organism evidence="3 4">
    <name type="scientific">Ceutorhynchus assimilis</name>
    <name type="common">cabbage seed weevil</name>
    <dbReference type="NCBI Taxonomy" id="467358"/>
    <lineage>
        <taxon>Eukaryota</taxon>
        <taxon>Metazoa</taxon>
        <taxon>Ecdysozoa</taxon>
        <taxon>Arthropoda</taxon>
        <taxon>Hexapoda</taxon>
        <taxon>Insecta</taxon>
        <taxon>Pterygota</taxon>
        <taxon>Neoptera</taxon>
        <taxon>Endopterygota</taxon>
        <taxon>Coleoptera</taxon>
        <taxon>Polyphaga</taxon>
        <taxon>Cucujiformia</taxon>
        <taxon>Curculionidae</taxon>
        <taxon>Ceutorhynchinae</taxon>
        <taxon>Ceutorhynchus</taxon>
    </lineage>
</organism>
<dbReference type="GO" id="GO:0048188">
    <property type="term" value="C:Set1C/COMPASS complex"/>
    <property type="evidence" value="ECO:0007669"/>
    <property type="project" value="TreeGrafter"/>
</dbReference>
<dbReference type="PANTHER" id="PTHR31532">
    <property type="entry name" value="BIORIENTATION OF CHROMOSOMES IN CELL DIVISION 1 FAMILY MEMBER"/>
    <property type="match status" value="1"/>
</dbReference>
<evidence type="ECO:0000313" key="4">
    <source>
        <dbReference type="Proteomes" id="UP001152799"/>
    </source>
</evidence>
<feature type="compositionally biased region" description="Basic and acidic residues" evidence="1">
    <location>
        <begin position="208"/>
        <end position="230"/>
    </location>
</feature>
<feature type="compositionally biased region" description="Polar residues" evidence="1">
    <location>
        <begin position="1094"/>
        <end position="1107"/>
    </location>
</feature>
<evidence type="ECO:0000313" key="3">
    <source>
        <dbReference type="EMBL" id="CAG9760949.1"/>
    </source>
</evidence>
<dbReference type="Pfam" id="PF05205">
    <property type="entry name" value="COMPASS-Shg1"/>
    <property type="match status" value="1"/>
</dbReference>
<feature type="compositionally biased region" description="Basic and acidic residues" evidence="1">
    <location>
        <begin position="244"/>
        <end position="259"/>
    </location>
</feature>
<reference evidence="3" key="1">
    <citation type="submission" date="2022-01" db="EMBL/GenBank/DDBJ databases">
        <authorList>
            <person name="King R."/>
        </authorList>
    </citation>
    <scope>NUCLEOTIDE SEQUENCE</scope>
</reference>
<feature type="compositionally biased region" description="Basic and acidic residues" evidence="1">
    <location>
        <begin position="599"/>
        <end position="623"/>
    </location>
</feature>
<accession>A0A9N9MFW9</accession>
<keyword evidence="4" id="KW-1185">Reference proteome</keyword>
<feature type="compositionally biased region" description="Basic and acidic residues" evidence="1">
    <location>
        <begin position="630"/>
        <end position="694"/>
    </location>
</feature>
<feature type="compositionally biased region" description="Basic and acidic residues" evidence="1">
    <location>
        <begin position="384"/>
        <end position="545"/>
    </location>
</feature>
<feature type="region of interest" description="Disordered" evidence="1">
    <location>
        <begin position="201"/>
        <end position="719"/>
    </location>
</feature>
<protein>
    <recommendedName>
        <fullName evidence="2">BOD1/SHG1 domain-containing protein</fullName>
    </recommendedName>
</protein>
<gene>
    <name evidence="3" type="ORF">CEUTPL_LOCUS1662</name>
</gene>
<proteinExistence type="predicted"/>
<dbReference type="OrthoDB" id="7605699at2759"/>
<feature type="region of interest" description="Disordered" evidence="1">
    <location>
        <begin position="1073"/>
        <end position="1134"/>
    </location>
</feature>
<feature type="compositionally biased region" description="Basic and acidic residues" evidence="1">
    <location>
        <begin position="703"/>
        <end position="714"/>
    </location>
</feature>
<feature type="domain" description="BOD1/SHG1" evidence="2">
    <location>
        <begin position="97"/>
        <end position="190"/>
    </location>
</feature>
<feature type="compositionally biased region" description="Basic and acidic residues" evidence="1">
    <location>
        <begin position="1413"/>
        <end position="1423"/>
    </location>
</feature>
<dbReference type="GO" id="GO:0031297">
    <property type="term" value="P:replication fork processing"/>
    <property type="evidence" value="ECO:0007669"/>
    <property type="project" value="TreeGrafter"/>
</dbReference>
<evidence type="ECO:0000256" key="1">
    <source>
        <dbReference type="SAM" id="MobiDB-lite"/>
    </source>
</evidence>
<dbReference type="InterPro" id="IPR055264">
    <property type="entry name" value="BOD1/SHG1_dom"/>
</dbReference>
<feature type="compositionally biased region" description="Basic and acidic residues" evidence="1">
    <location>
        <begin position="351"/>
        <end position="374"/>
    </location>
</feature>
<dbReference type="Proteomes" id="UP001152799">
    <property type="component" value="Chromosome 1"/>
</dbReference>
<dbReference type="PANTHER" id="PTHR31532:SF10">
    <property type="entry name" value="BIORIENTATION OF CHROMOSOMES IN CELL DIVISION PROTEIN 1-LIKE 1"/>
    <property type="match status" value="1"/>
</dbReference>
<name>A0A9N9MFW9_9CUCU</name>
<dbReference type="EMBL" id="OU892277">
    <property type="protein sequence ID" value="CAG9760949.1"/>
    <property type="molecule type" value="Genomic_DNA"/>
</dbReference>
<evidence type="ECO:0000259" key="2">
    <source>
        <dbReference type="Pfam" id="PF05205"/>
    </source>
</evidence>